<proteinExistence type="predicted"/>
<protein>
    <submittedName>
        <fullName evidence="2">Uncharacterized protein</fullName>
    </submittedName>
</protein>
<sequence length="75" mass="8516">MSCMEHILNGDRNVETLTVSSIQKMSPKATNLGNNKIEPSPSQTPNPRREKCGFARRKRRSAQIDLELHQINDII</sequence>
<accession>A0ABD1MXN9</accession>
<reference evidence="2 3" key="1">
    <citation type="submission" date="2024-08" db="EMBL/GenBank/DDBJ databases">
        <title>Insights into the chromosomal genome structure of Flemingia macrophylla.</title>
        <authorList>
            <person name="Ding Y."/>
            <person name="Zhao Y."/>
            <person name="Bi W."/>
            <person name="Wu M."/>
            <person name="Zhao G."/>
            <person name="Gong Y."/>
            <person name="Li W."/>
            <person name="Zhang P."/>
        </authorList>
    </citation>
    <scope>NUCLEOTIDE SEQUENCE [LARGE SCALE GENOMIC DNA]</scope>
    <source>
        <strain evidence="2">DYQJB</strain>
        <tissue evidence="2">Leaf</tissue>
    </source>
</reference>
<dbReference type="AlphaFoldDB" id="A0ABD1MXN9"/>
<dbReference type="Proteomes" id="UP001603857">
    <property type="component" value="Unassembled WGS sequence"/>
</dbReference>
<keyword evidence="3" id="KW-1185">Reference proteome</keyword>
<comment type="caution">
    <text evidence="2">The sequence shown here is derived from an EMBL/GenBank/DDBJ whole genome shotgun (WGS) entry which is preliminary data.</text>
</comment>
<evidence type="ECO:0000313" key="3">
    <source>
        <dbReference type="Proteomes" id="UP001603857"/>
    </source>
</evidence>
<name>A0ABD1MXN9_9FABA</name>
<feature type="region of interest" description="Disordered" evidence="1">
    <location>
        <begin position="26"/>
        <end position="58"/>
    </location>
</feature>
<dbReference type="EMBL" id="JBGMDY010000003">
    <property type="protein sequence ID" value="KAL2340292.1"/>
    <property type="molecule type" value="Genomic_DNA"/>
</dbReference>
<evidence type="ECO:0000313" key="2">
    <source>
        <dbReference type="EMBL" id="KAL2340292.1"/>
    </source>
</evidence>
<gene>
    <name evidence="2" type="ORF">Fmac_008232</name>
</gene>
<evidence type="ECO:0000256" key="1">
    <source>
        <dbReference type="SAM" id="MobiDB-lite"/>
    </source>
</evidence>
<organism evidence="2 3">
    <name type="scientific">Flemingia macrophylla</name>
    <dbReference type="NCBI Taxonomy" id="520843"/>
    <lineage>
        <taxon>Eukaryota</taxon>
        <taxon>Viridiplantae</taxon>
        <taxon>Streptophyta</taxon>
        <taxon>Embryophyta</taxon>
        <taxon>Tracheophyta</taxon>
        <taxon>Spermatophyta</taxon>
        <taxon>Magnoliopsida</taxon>
        <taxon>eudicotyledons</taxon>
        <taxon>Gunneridae</taxon>
        <taxon>Pentapetalae</taxon>
        <taxon>rosids</taxon>
        <taxon>fabids</taxon>
        <taxon>Fabales</taxon>
        <taxon>Fabaceae</taxon>
        <taxon>Papilionoideae</taxon>
        <taxon>50 kb inversion clade</taxon>
        <taxon>NPAAA clade</taxon>
        <taxon>indigoferoid/millettioid clade</taxon>
        <taxon>Phaseoleae</taxon>
        <taxon>Flemingia</taxon>
    </lineage>
</organism>